<dbReference type="InterPro" id="IPR023346">
    <property type="entry name" value="Lysozyme-like_dom_sf"/>
</dbReference>
<evidence type="ECO:0000313" key="3">
    <source>
        <dbReference type="EMBL" id="TPR12805.1"/>
    </source>
</evidence>
<evidence type="ECO:0000259" key="2">
    <source>
        <dbReference type="Pfam" id="PF01464"/>
    </source>
</evidence>
<comment type="caution">
    <text evidence="3">The sequence shown here is derived from an EMBL/GenBank/DDBJ whole genome shotgun (WGS) entry which is preliminary data.</text>
</comment>
<sequence length="400" mass="42553">MPKQRNWRGILPAGTEVMNAKETKSIMNMNGIEHFAGGTGFFGNMLNGAKNMAGSATHAVASGVGHAIHGTENIGGKALHGVEHLGSSVWNKTKSAAGWAWNKAKDVGSAIAHPIRTIMNAFGKLPKLPPFLTDFGNGVLDKVKTMAVDFFKQNGGGSANPGGAGVQRWKPDVAKALRMLNLSTSGGMINKVLTQINTESGGNPNAVGGTDGLSDGRAMGLMQVKPGTFSAYSKPGLGGWSNGFASIFSGLNYAKHRYGPDLSFLGQGHGYANGGWANKPGIFGEVPGQPEVAINPKRPSADRLIGEAINARAKADSRSPFARWSSSQKSKKQRDTLIAKRDAIFDKKQTKPVQPNVNMEVNITINGNADQGALQQTTNNFRRIVREEMQKMAFNQLQKG</sequence>
<gene>
    <name evidence="3" type="ORF">DY048_07275</name>
</gene>
<protein>
    <recommendedName>
        <fullName evidence="2">Transglycosylase SLT domain-containing protein</fullName>
    </recommendedName>
</protein>
<organism evidence="3 4">
    <name type="scientific">Apilactobacillus timberlakei</name>
    <dbReference type="NCBI Taxonomy" id="2008380"/>
    <lineage>
        <taxon>Bacteria</taxon>
        <taxon>Bacillati</taxon>
        <taxon>Bacillota</taxon>
        <taxon>Bacilli</taxon>
        <taxon>Lactobacillales</taxon>
        <taxon>Lactobacillaceae</taxon>
        <taxon>Apilactobacillus</taxon>
    </lineage>
</organism>
<dbReference type="Proteomes" id="UP000767392">
    <property type="component" value="Unassembled WGS sequence"/>
</dbReference>
<dbReference type="Gene3D" id="1.10.530.10">
    <property type="match status" value="1"/>
</dbReference>
<dbReference type="InterPro" id="IPR008258">
    <property type="entry name" value="Transglycosylase_SLT_dom_1"/>
</dbReference>
<dbReference type="SUPFAM" id="SSF53955">
    <property type="entry name" value="Lysozyme-like"/>
    <property type="match status" value="1"/>
</dbReference>
<name>A0ABY2YRN0_9LACO</name>
<evidence type="ECO:0000313" key="4">
    <source>
        <dbReference type="Proteomes" id="UP000767392"/>
    </source>
</evidence>
<dbReference type="EMBL" id="QUAM01000006">
    <property type="protein sequence ID" value="TPR12805.1"/>
    <property type="molecule type" value="Genomic_DNA"/>
</dbReference>
<accession>A0ABY2YRN0</accession>
<evidence type="ECO:0000256" key="1">
    <source>
        <dbReference type="SAM" id="MobiDB-lite"/>
    </source>
</evidence>
<keyword evidence="4" id="KW-1185">Reference proteome</keyword>
<reference evidence="3 4" key="1">
    <citation type="submission" date="2018-08" db="EMBL/GenBank/DDBJ databases">
        <title>Comparative genomics of wild bee and flower associated Lactobacillus reveals potential adaptation to the bee host.</title>
        <authorList>
            <person name="Vuong H.Q."/>
            <person name="Mcfrederick Q.S."/>
        </authorList>
    </citation>
    <scope>NUCLEOTIDE SEQUENCE [LARGE SCALE GENOMIC DNA]</scope>
    <source>
        <strain evidence="3 4">HV_04</strain>
    </source>
</reference>
<feature type="region of interest" description="Disordered" evidence="1">
    <location>
        <begin position="316"/>
        <end position="335"/>
    </location>
</feature>
<feature type="domain" description="Transglycosylase SLT" evidence="2">
    <location>
        <begin position="196"/>
        <end position="235"/>
    </location>
</feature>
<dbReference type="Pfam" id="PF01464">
    <property type="entry name" value="SLT"/>
    <property type="match status" value="1"/>
</dbReference>
<proteinExistence type="predicted"/>